<evidence type="ECO:0000259" key="7">
    <source>
        <dbReference type="Pfam" id="PF01028"/>
    </source>
</evidence>
<dbReference type="PROSITE" id="PS52038">
    <property type="entry name" value="TOPO_IB_2"/>
    <property type="match status" value="1"/>
</dbReference>
<evidence type="ECO:0000256" key="3">
    <source>
        <dbReference type="ARBA" id="ARBA00012891"/>
    </source>
</evidence>
<dbReference type="SUPFAM" id="SSF55869">
    <property type="entry name" value="DNA topoisomerase I domain"/>
    <property type="match status" value="1"/>
</dbReference>
<dbReference type="EMBL" id="JADIKK010000008">
    <property type="protein sequence ID" value="MFK2876166.1"/>
    <property type="molecule type" value="Genomic_DNA"/>
</dbReference>
<keyword evidence="4" id="KW-0799">Topoisomerase</keyword>
<dbReference type="Pfam" id="PF21338">
    <property type="entry name" value="Top1B_N_bact"/>
    <property type="match status" value="1"/>
</dbReference>
<organism evidence="11 12">
    <name type="scientific">Rhodanobacter hydrolyticus</name>
    <dbReference type="NCBI Taxonomy" id="2250595"/>
    <lineage>
        <taxon>Bacteria</taxon>
        <taxon>Pseudomonadati</taxon>
        <taxon>Pseudomonadota</taxon>
        <taxon>Gammaproteobacteria</taxon>
        <taxon>Lysobacterales</taxon>
        <taxon>Rhodanobacteraceae</taxon>
        <taxon>Rhodanobacter</taxon>
    </lineage>
</organism>
<dbReference type="InterPro" id="IPR035447">
    <property type="entry name" value="DNA_topo_I_N_sf"/>
</dbReference>
<dbReference type="Proteomes" id="UP001620339">
    <property type="component" value="Unassembled WGS sequence"/>
</dbReference>
<evidence type="ECO:0000313" key="11">
    <source>
        <dbReference type="EMBL" id="MFK2879731.1"/>
    </source>
</evidence>
<dbReference type="PRINTS" id="PR00416">
    <property type="entry name" value="EUTPISMRASEI"/>
</dbReference>
<dbReference type="SUPFAM" id="SSF56349">
    <property type="entry name" value="DNA breaking-rejoining enzymes"/>
    <property type="match status" value="1"/>
</dbReference>
<evidence type="ECO:0000256" key="5">
    <source>
        <dbReference type="ARBA" id="ARBA00023125"/>
    </source>
</evidence>
<feature type="domain" description="DNA topoisomerase I catalytic core eukaryotic-type" evidence="7">
    <location>
        <begin position="100"/>
        <end position="304"/>
    </location>
</feature>
<dbReference type="InterPro" id="IPR014711">
    <property type="entry name" value="TopoI_cat_a-hlx-sub_euk"/>
</dbReference>
<keyword evidence="5" id="KW-0238">DNA-binding</keyword>
<reference evidence="11 12" key="1">
    <citation type="submission" date="2020-10" db="EMBL/GenBank/DDBJ databases">
        <title>Phylogeny of dyella-like bacteria.</title>
        <authorList>
            <person name="Fu J."/>
        </authorList>
    </citation>
    <scope>NUCLEOTIDE SEQUENCE [LARGE SCALE GENOMIC DNA]</scope>
    <source>
        <strain evidence="11 12">KACC 19113</strain>
    </source>
</reference>
<dbReference type="Gene3D" id="3.90.15.10">
    <property type="entry name" value="Topoisomerase I, Chain A, domain 3"/>
    <property type="match status" value="1"/>
</dbReference>
<dbReference type="EC" id="5.6.2.1" evidence="3"/>
<keyword evidence="6" id="KW-0413">Isomerase</keyword>
<name>A0ABW8JBM7_9GAMM</name>
<evidence type="ECO:0000313" key="10">
    <source>
        <dbReference type="EMBL" id="MFK2876166.1"/>
    </source>
</evidence>
<dbReference type="InterPro" id="IPR001631">
    <property type="entry name" value="TopoI"/>
</dbReference>
<dbReference type="EMBL" id="JADIKK010000008">
    <property type="protein sequence ID" value="MFK2879731.1"/>
    <property type="molecule type" value="Genomic_DNA"/>
</dbReference>
<protein>
    <recommendedName>
        <fullName evidence="3">DNA topoisomerase</fullName>
        <ecNumber evidence="3">5.6.2.1</ecNumber>
    </recommendedName>
</protein>
<feature type="domain" description="DNA topoisomerase IB N-terminal" evidence="8">
    <location>
        <begin position="43"/>
        <end position="88"/>
    </location>
</feature>
<dbReference type="EMBL" id="JADIKK010000007">
    <property type="protein sequence ID" value="MFK2875712.1"/>
    <property type="molecule type" value="Genomic_DNA"/>
</dbReference>
<accession>A0ABW8JBM7</accession>
<evidence type="ECO:0000256" key="1">
    <source>
        <dbReference type="ARBA" id="ARBA00000213"/>
    </source>
</evidence>
<evidence type="ECO:0000256" key="4">
    <source>
        <dbReference type="ARBA" id="ARBA00023029"/>
    </source>
</evidence>
<gene>
    <name evidence="9" type="ORF">ISP25_01325</name>
    <name evidence="10" type="ORF">ISP25_03685</name>
    <name evidence="11" type="ORF">ISP25_21945</name>
</gene>
<sequence length="350" mass="40237">MADVEKRVHKRLERTRKVAGPLVYSSDAQAGYRRARKGKGTIYYDTRGRRVTRADVLERIRLLAIPPAYTDVWICADPRGHLQATGRDARGRKQYRYHADWRRHRDADKFDHMREFGAILPSLRRRVRADLALPGWPKSKVLALVVRLLDETLVRVGNEEYAHDNGSYGLTTLRTRHLKREHGCLWLRFRAKSGRHIELMLPDNRLVRLLRRVQQLPGQRLFQYLDAEGGRHAVDSGMVNAYLQQASVGNFTAKDFRTWSGTVRAAGLLTQTPVRARERSNQAALNAVMTKVATLLRNTPSVCRASYVHPYVLRGWKEGTLQHFVPAEIVNFPRKLEAGVLRFLHHMARS</sequence>
<evidence type="ECO:0000313" key="12">
    <source>
        <dbReference type="Proteomes" id="UP001620339"/>
    </source>
</evidence>
<proteinExistence type="inferred from homology"/>
<dbReference type="InterPro" id="IPR011010">
    <property type="entry name" value="DNA_brk_join_enz"/>
</dbReference>
<keyword evidence="12" id="KW-1185">Reference proteome</keyword>
<evidence type="ECO:0000256" key="2">
    <source>
        <dbReference type="ARBA" id="ARBA00006645"/>
    </source>
</evidence>
<dbReference type="Pfam" id="PF01028">
    <property type="entry name" value="Topoisom_I"/>
    <property type="match status" value="1"/>
</dbReference>
<evidence type="ECO:0000313" key="9">
    <source>
        <dbReference type="EMBL" id="MFK2875712.1"/>
    </source>
</evidence>
<evidence type="ECO:0000259" key="8">
    <source>
        <dbReference type="Pfam" id="PF21338"/>
    </source>
</evidence>
<comment type="catalytic activity">
    <reaction evidence="1">
        <text>ATP-independent breakage of single-stranded DNA, followed by passage and rejoining.</text>
        <dbReference type="EC" id="5.6.2.1"/>
    </reaction>
</comment>
<dbReference type="Gene3D" id="3.30.66.10">
    <property type="entry name" value="DNA topoisomerase I domain"/>
    <property type="match status" value="1"/>
</dbReference>
<comment type="caution">
    <text evidence="11">The sequence shown here is derived from an EMBL/GenBank/DDBJ whole genome shotgun (WGS) entry which is preliminary data.</text>
</comment>
<dbReference type="InterPro" id="IPR013500">
    <property type="entry name" value="TopoI_cat_euk"/>
</dbReference>
<comment type="similarity">
    <text evidence="2">Belongs to the type IB topoisomerase family.</text>
</comment>
<dbReference type="Gene3D" id="1.10.132.120">
    <property type="match status" value="1"/>
</dbReference>
<dbReference type="InterPro" id="IPR049331">
    <property type="entry name" value="Top1B_N_bact"/>
</dbReference>
<evidence type="ECO:0000256" key="6">
    <source>
        <dbReference type="ARBA" id="ARBA00023235"/>
    </source>
</evidence>